<dbReference type="GO" id="GO:0016627">
    <property type="term" value="F:oxidoreductase activity, acting on the CH-CH group of donors"/>
    <property type="evidence" value="ECO:0007669"/>
    <property type="project" value="InterPro"/>
</dbReference>
<dbReference type="InterPro" id="IPR025878">
    <property type="entry name" value="Acyl-CoA_dh-like_C_dom"/>
</dbReference>
<evidence type="ECO:0000256" key="1">
    <source>
        <dbReference type="ARBA" id="ARBA00001974"/>
    </source>
</evidence>
<dbReference type="AlphaFoldDB" id="A0A1G4I251"/>
<feature type="domain" description="Acetyl-CoA dehydrogenase-like C-terminal" evidence="3">
    <location>
        <begin position="492"/>
        <end position="596"/>
    </location>
</feature>
<evidence type="ECO:0000313" key="4">
    <source>
        <dbReference type="EMBL" id="SCU65790.1"/>
    </source>
</evidence>
<dbReference type="Gene3D" id="1.20.140.10">
    <property type="entry name" value="Butyryl-CoA Dehydrogenase, subunit A, domain 3"/>
    <property type="match status" value="1"/>
</dbReference>
<dbReference type="PANTHER" id="PTHR42803:SF1">
    <property type="entry name" value="BROAD-SPECIFICITY LINEAR ACYL-COA DEHYDROGENASE FADE5"/>
    <property type="match status" value="1"/>
</dbReference>
<dbReference type="Gene3D" id="1.10.540.10">
    <property type="entry name" value="Acyl-CoA dehydrogenase/oxidase, N-terminal domain"/>
    <property type="match status" value="1"/>
</dbReference>
<evidence type="ECO:0000256" key="2">
    <source>
        <dbReference type="ARBA" id="ARBA00023002"/>
    </source>
</evidence>
<dbReference type="PANTHER" id="PTHR42803">
    <property type="entry name" value="ACYL-COA DEHYDROGENASE"/>
    <property type="match status" value="1"/>
</dbReference>
<dbReference type="FunFam" id="2.40.110.10:FF:000031">
    <property type="entry name" value="Acyl-CoA dehydrogenase, putative"/>
    <property type="match status" value="1"/>
</dbReference>
<dbReference type="SUPFAM" id="SSF47203">
    <property type="entry name" value="Acyl-CoA dehydrogenase C-terminal domain-like"/>
    <property type="match status" value="1"/>
</dbReference>
<dbReference type="RefSeq" id="XP_067077335.1">
    <property type="nucleotide sequence ID" value="XM_067221234.1"/>
</dbReference>
<dbReference type="InterPro" id="IPR052166">
    <property type="entry name" value="Diverse_Acyl-CoA_DH"/>
</dbReference>
<reference evidence="4" key="1">
    <citation type="submission" date="2016-09" db="EMBL/GenBank/DDBJ databases">
        <authorList>
            <person name="Hebert L."/>
            <person name="Moumen B."/>
        </authorList>
    </citation>
    <scope>NUCLEOTIDE SEQUENCE [LARGE SCALE GENOMIC DNA]</scope>
    <source>
        <strain evidence="4">OVI</strain>
    </source>
</reference>
<dbReference type="EC" id="1.3.8.-" evidence="4"/>
<dbReference type="GO" id="GO:0050660">
    <property type="term" value="F:flavin adenine dinucleotide binding"/>
    <property type="evidence" value="ECO:0007669"/>
    <property type="project" value="InterPro"/>
</dbReference>
<dbReference type="InterPro" id="IPR046373">
    <property type="entry name" value="Acyl-CoA_Oxase/DH_mid-dom_sf"/>
</dbReference>
<comment type="caution">
    <text evidence="4">The sequence shown here is derived from an EMBL/GenBank/DDBJ whole genome shotgun (WGS) entry which is preliminary data.</text>
</comment>
<organism evidence="4 5">
    <name type="scientific">Trypanosoma equiperdum</name>
    <dbReference type="NCBI Taxonomy" id="5694"/>
    <lineage>
        <taxon>Eukaryota</taxon>
        <taxon>Discoba</taxon>
        <taxon>Euglenozoa</taxon>
        <taxon>Kinetoplastea</taxon>
        <taxon>Metakinetoplastina</taxon>
        <taxon>Trypanosomatida</taxon>
        <taxon>Trypanosomatidae</taxon>
        <taxon>Trypanosoma</taxon>
    </lineage>
</organism>
<dbReference type="InterPro" id="IPR009100">
    <property type="entry name" value="AcylCoA_DH/oxidase_NM_dom_sf"/>
</dbReference>
<keyword evidence="5" id="KW-1185">Reference proteome</keyword>
<dbReference type="Proteomes" id="UP000195570">
    <property type="component" value="Unassembled WGS sequence"/>
</dbReference>
<keyword evidence="2 4" id="KW-0560">Oxidoreductase</keyword>
<dbReference type="GeneID" id="92379081"/>
<dbReference type="SUPFAM" id="SSF56645">
    <property type="entry name" value="Acyl-CoA dehydrogenase NM domain-like"/>
    <property type="match status" value="1"/>
</dbReference>
<proteinExistence type="predicted"/>
<dbReference type="Pfam" id="PF12806">
    <property type="entry name" value="Acyl-CoA_dh_C"/>
    <property type="match status" value="1"/>
</dbReference>
<dbReference type="EMBL" id="CZPT02000406">
    <property type="protein sequence ID" value="SCU65790.1"/>
    <property type="molecule type" value="Genomic_DNA"/>
</dbReference>
<sequence>MFRRSLSRRSLQYQPCFKDLSFLVEDVFNMYAHYEKLGYTNVKREFLTNLLAEAGTLATTSLLPLYSSSDVEGCQWLQNSQVGTPKGFEAAYKTLCSKGWIGISQPLEFGGKALPYSVGSITREVMETANPPLLTYATQSIGAAEALMTCVSAKKHEMFLRRLVSGEWSGSLSLTEGQSGAAEGVVTAERAQDGTYNLTGTRNFILAGDHNLTANVLYVVLARLPSSQATGTDLSLFLVPRHVPKSDGSLETERNVKCLGLEATMGMKGSSICRMGFDNSTGYFVGEFNSGVKRTVTTTNTAAVAAAVQGVCHAELAFQNALSRTRGCNSQCTSESSTCAEGTSTVLIPDANMRLSILFAKAVAEGGRALSLDVSRLLDIYHNTTDATAREGMGNKINFYSTIANTCLTTWNFQAISRCLWMWSPQGVVKGNDMEQILRDARAAAQHSGVMTSNSVEFLNRHILPLHTEEVATFGSNVRALVRPYLFSRGTIGQCARRLWLLQKQWRLGIAKVKMLAMQEPDSVGAVSEDVIMYAGYMVLAYNWLRMATVAQKLIDSGKDVDGFYRCKVDVCQYVFQYLVPYADAHFQIMQNGASVMKSCESTWDLR</sequence>
<protein>
    <submittedName>
        <fullName evidence="4">Acyl-CoA dehydrogenase, putative</fullName>
        <ecNumber evidence="4">1.3.8.-</ecNumber>
    </submittedName>
</protein>
<evidence type="ECO:0000259" key="3">
    <source>
        <dbReference type="Pfam" id="PF12806"/>
    </source>
</evidence>
<name>A0A1G4I251_TRYEQ</name>
<accession>A0A1G4I251</accession>
<evidence type="ECO:0000313" key="5">
    <source>
        <dbReference type="Proteomes" id="UP000195570"/>
    </source>
</evidence>
<dbReference type="InterPro" id="IPR037069">
    <property type="entry name" value="AcylCoA_DH/ox_N_sf"/>
</dbReference>
<dbReference type="InterPro" id="IPR036250">
    <property type="entry name" value="AcylCo_DH-like_C"/>
</dbReference>
<comment type="cofactor">
    <cofactor evidence="1">
        <name>FAD</name>
        <dbReference type="ChEBI" id="CHEBI:57692"/>
    </cofactor>
</comment>
<gene>
    <name evidence="4" type="ORF">TEOVI_000514100</name>
</gene>
<dbReference type="VEuPathDB" id="TriTrypDB:TEOVI_000514100"/>
<dbReference type="Gene3D" id="2.40.110.10">
    <property type="entry name" value="Butyryl-CoA Dehydrogenase, subunit A, domain 2"/>
    <property type="match status" value="1"/>
</dbReference>